<dbReference type="WBParaSite" id="OFLC_0000958601-mRNA-1">
    <property type="protein sequence ID" value="OFLC_0000958601-mRNA-1"/>
    <property type="gene ID" value="OFLC_0000958601"/>
</dbReference>
<dbReference type="InterPro" id="IPR037213">
    <property type="entry name" value="Run_dom_sf"/>
</dbReference>
<sequence>MSFKIIFFRYVAEACSFFKANSQLLTGSNNIERIIPRRNETCRTCFNIRKRLHPPVWAQPARPRYVLCDCITSEIVDRNASAQDQFTSFGQLRLRAQELSIVGLPIYNAKRKLVEKVIEGVAEVARGGSSTNLYSTLETLLADGLKIKHAWDMIVTVTSPGPATNKVYSLVNELNKSKKSLNSRVEAFFTELIK</sequence>
<dbReference type="STRING" id="387005.A0A183HQ25"/>
<accession>A0A183HQ25</accession>
<reference evidence="3" key="1">
    <citation type="submission" date="2016-06" db="UniProtKB">
        <authorList>
            <consortium name="WormBaseParasite"/>
        </authorList>
    </citation>
    <scope>IDENTIFICATION</scope>
</reference>
<evidence type="ECO:0000313" key="2">
    <source>
        <dbReference type="Proteomes" id="UP000267606"/>
    </source>
</evidence>
<dbReference type="EMBL" id="UZAJ01011908">
    <property type="protein sequence ID" value="VDO61659.1"/>
    <property type="molecule type" value="Genomic_DNA"/>
</dbReference>
<organism evidence="3">
    <name type="scientific">Onchocerca flexuosa</name>
    <dbReference type="NCBI Taxonomy" id="387005"/>
    <lineage>
        <taxon>Eukaryota</taxon>
        <taxon>Metazoa</taxon>
        <taxon>Ecdysozoa</taxon>
        <taxon>Nematoda</taxon>
        <taxon>Chromadorea</taxon>
        <taxon>Rhabditida</taxon>
        <taxon>Spirurina</taxon>
        <taxon>Spiruromorpha</taxon>
        <taxon>Filarioidea</taxon>
        <taxon>Onchocercidae</taxon>
        <taxon>Onchocerca</taxon>
    </lineage>
</organism>
<dbReference type="Proteomes" id="UP000267606">
    <property type="component" value="Unassembled WGS sequence"/>
</dbReference>
<dbReference type="AlphaFoldDB" id="A0A183HQ25"/>
<dbReference type="Gene3D" id="1.20.58.900">
    <property type="match status" value="1"/>
</dbReference>
<evidence type="ECO:0000313" key="1">
    <source>
        <dbReference type="EMBL" id="VDO61659.1"/>
    </source>
</evidence>
<gene>
    <name evidence="1" type="ORF">OFLC_LOCUS9584</name>
</gene>
<protein>
    <submittedName>
        <fullName evidence="3">RUN domain-containing protein</fullName>
    </submittedName>
</protein>
<proteinExistence type="predicted"/>
<reference evidence="1 2" key="2">
    <citation type="submission" date="2018-11" db="EMBL/GenBank/DDBJ databases">
        <authorList>
            <consortium name="Pathogen Informatics"/>
        </authorList>
    </citation>
    <scope>NUCLEOTIDE SEQUENCE [LARGE SCALE GENOMIC DNA]</scope>
</reference>
<name>A0A183HQ25_9BILA</name>
<evidence type="ECO:0000313" key="3">
    <source>
        <dbReference type="WBParaSite" id="OFLC_0000958601-mRNA-1"/>
    </source>
</evidence>
<keyword evidence="2" id="KW-1185">Reference proteome</keyword>